<evidence type="ECO:0000259" key="8">
    <source>
        <dbReference type="Pfam" id="PF00884"/>
    </source>
</evidence>
<keyword evidence="3" id="KW-0479">Metal-binding</keyword>
<feature type="signal peptide" evidence="7">
    <location>
        <begin position="1"/>
        <end position="23"/>
    </location>
</feature>
<dbReference type="Gene3D" id="3.40.720.10">
    <property type="entry name" value="Alkaline Phosphatase, subunit A"/>
    <property type="match status" value="1"/>
</dbReference>
<dbReference type="InterPro" id="IPR024607">
    <property type="entry name" value="Sulfatase_CS"/>
</dbReference>
<comment type="similarity">
    <text evidence="2">Belongs to the sulfatase family.</text>
</comment>
<dbReference type="STRING" id="7574.A0A1S3HWV3"/>
<comment type="cofactor">
    <cofactor evidence="1">
        <name>Ca(2+)</name>
        <dbReference type="ChEBI" id="CHEBI:29108"/>
    </cofactor>
</comment>
<evidence type="ECO:0000256" key="2">
    <source>
        <dbReference type="ARBA" id="ARBA00008779"/>
    </source>
</evidence>
<dbReference type="Proteomes" id="UP000085678">
    <property type="component" value="Unplaced"/>
</dbReference>
<dbReference type="GeneID" id="106158940"/>
<dbReference type="InParanoid" id="A0A1S3HWV3"/>
<dbReference type="PROSITE" id="PS00523">
    <property type="entry name" value="SULFATASE_1"/>
    <property type="match status" value="1"/>
</dbReference>
<feature type="chain" id="PRO_5010291714" evidence="7">
    <location>
        <begin position="24"/>
        <end position="537"/>
    </location>
</feature>
<dbReference type="PANTHER" id="PTHR10342">
    <property type="entry name" value="ARYLSULFATASE"/>
    <property type="match status" value="1"/>
</dbReference>
<dbReference type="AlphaFoldDB" id="A0A1S3HWV3"/>
<evidence type="ECO:0000256" key="6">
    <source>
        <dbReference type="ARBA" id="ARBA00023180"/>
    </source>
</evidence>
<reference evidence="10" key="2">
    <citation type="submission" date="2025-08" db="UniProtKB">
        <authorList>
            <consortium name="RefSeq"/>
        </authorList>
    </citation>
    <scope>IDENTIFICATION</scope>
</reference>
<keyword evidence="9" id="KW-1185">Reference proteome</keyword>
<reference evidence="10" key="1">
    <citation type="journal article" date="2015" name="Nat. Commun.">
        <title>The Lingula genome provides insights into brachiopod evolution and the origin of phosphate biomineralization.</title>
        <authorList>
            <person name="Luo Y.J."/>
            <person name="Takeuchi T."/>
            <person name="Koyanagi R."/>
            <person name="Yamada L."/>
            <person name="Kanda M."/>
            <person name="Khalturina M."/>
            <person name="Fujie M."/>
            <person name="Yamasaki S.I."/>
            <person name="Endo K."/>
            <person name="Satoh N."/>
        </authorList>
    </citation>
    <scope>NUCLEOTIDE SEQUENCE</scope>
</reference>
<proteinExistence type="inferred from homology"/>
<dbReference type="OrthoDB" id="103349at2759"/>
<dbReference type="SUPFAM" id="SSF53649">
    <property type="entry name" value="Alkaline phosphatase-like"/>
    <property type="match status" value="1"/>
</dbReference>
<accession>A0A1S3HWV3</accession>
<evidence type="ECO:0000256" key="3">
    <source>
        <dbReference type="ARBA" id="ARBA00022723"/>
    </source>
</evidence>
<keyword evidence="5" id="KW-0106">Calcium</keyword>
<dbReference type="GO" id="GO:0046872">
    <property type="term" value="F:metal ion binding"/>
    <property type="evidence" value="ECO:0007669"/>
    <property type="project" value="UniProtKB-KW"/>
</dbReference>
<dbReference type="CDD" id="cd16029">
    <property type="entry name" value="4-S"/>
    <property type="match status" value="1"/>
</dbReference>
<dbReference type="PANTHER" id="PTHR10342:SF274">
    <property type="entry name" value="ARYLSULFATASE B"/>
    <property type="match status" value="1"/>
</dbReference>
<dbReference type="Gene3D" id="3.30.1120.10">
    <property type="match status" value="1"/>
</dbReference>
<protein>
    <submittedName>
        <fullName evidence="10">Arylsulfatase J</fullName>
    </submittedName>
</protein>
<evidence type="ECO:0000313" key="10">
    <source>
        <dbReference type="RefSeq" id="XP_013390522.1"/>
    </source>
</evidence>
<dbReference type="InterPro" id="IPR047115">
    <property type="entry name" value="ARSB"/>
</dbReference>
<keyword evidence="4" id="KW-0378">Hydrolase</keyword>
<sequence length="537" mass="60001">MMGWTSVIPSVLAWVLLHRICSAVSTTPPHIVLFLADDMGWNDIGYHNNQVKSPTLDRLASEGVKLENYYAKSVCTPSRGELLTGRDAVTTGLSVAYMHGYPVGMPLTEKLLPQRLKERGYATHMVGKWHLGHYTYKHTPTYRGFDSFYGIYGGGTDFYSHRNCLSAFPGVCGLDLWNGTVPDRSKYGVYATEIYSRVATDIIRHHNTNKPLFLYMPFQLVHEPVQVPQRFESLYDGLVPSGVRKTYLGMVSALDKTVSDIVESLIQQGMLENSVIVFSSDNGGAPKQGADNAPYRGIKGSLWEGGIKVPAFVWSKLLQRPGRTVRDLITITDWCPTLLGLAGVDVKNLGLDGFDVWNTLSSGKTGHRYEVIHELISPSSWYPPRGRPLYNDTFDTSQRASLRRGDWKIITGTAAFVTEYVDGEPVELEIIGIDPSIQNVSLSKNVWLYNITKDPFEQYDVSEKYPDVVRLMLDRLETIRQMAPPTIWPDPDPALNAATQNGVWGPAVYPTSGSTSESANRYFWLYFLASTAFNVLM</sequence>
<evidence type="ECO:0000256" key="5">
    <source>
        <dbReference type="ARBA" id="ARBA00022837"/>
    </source>
</evidence>
<dbReference type="InterPro" id="IPR000917">
    <property type="entry name" value="Sulfatase_N"/>
</dbReference>
<keyword evidence="7" id="KW-0732">Signal</keyword>
<gene>
    <name evidence="10" type="primary">LOC106158940</name>
</gene>
<evidence type="ECO:0000256" key="7">
    <source>
        <dbReference type="SAM" id="SignalP"/>
    </source>
</evidence>
<name>A0A1S3HWV3_LINAN</name>
<feature type="domain" description="Sulfatase N-terminal" evidence="8">
    <location>
        <begin position="29"/>
        <end position="344"/>
    </location>
</feature>
<dbReference type="KEGG" id="lak:106158940"/>
<dbReference type="InterPro" id="IPR017850">
    <property type="entry name" value="Alkaline_phosphatase_core_sf"/>
</dbReference>
<evidence type="ECO:0000256" key="4">
    <source>
        <dbReference type="ARBA" id="ARBA00022801"/>
    </source>
</evidence>
<dbReference type="PROSITE" id="PS00149">
    <property type="entry name" value="SULFATASE_2"/>
    <property type="match status" value="1"/>
</dbReference>
<organism evidence="9 10">
    <name type="scientific">Lingula anatina</name>
    <name type="common">Brachiopod</name>
    <name type="synonym">Lingula unguis</name>
    <dbReference type="NCBI Taxonomy" id="7574"/>
    <lineage>
        <taxon>Eukaryota</taxon>
        <taxon>Metazoa</taxon>
        <taxon>Spiralia</taxon>
        <taxon>Lophotrochozoa</taxon>
        <taxon>Brachiopoda</taxon>
        <taxon>Linguliformea</taxon>
        <taxon>Lingulata</taxon>
        <taxon>Lingulida</taxon>
        <taxon>Linguloidea</taxon>
        <taxon>Lingulidae</taxon>
        <taxon>Lingula</taxon>
    </lineage>
</organism>
<evidence type="ECO:0000256" key="1">
    <source>
        <dbReference type="ARBA" id="ARBA00001913"/>
    </source>
</evidence>
<dbReference type="Pfam" id="PF00884">
    <property type="entry name" value="Sulfatase"/>
    <property type="match status" value="1"/>
</dbReference>
<keyword evidence="6" id="KW-0325">Glycoprotein</keyword>
<dbReference type="GO" id="GO:0008484">
    <property type="term" value="F:sulfuric ester hydrolase activity"/>
    <property type="evidence" value="ECO:0007669"/>
    <property type="project" value="InterPro"/>
</dbReference>
<dbReference type="RefSeq" id="XP_013390522.1">
    <property type="nucleotide sequence ID" value="XM_013535068.1"/>
</dbReference>
<evidence type="ECO:0000313" key="9">
    <source>
        <dbReference type="Proteomes" id="UP000085678"/>
    </source>
</evidence>